<proteinExistence type="predicted"/>
<protein>
    <submittedName>
        <fullName evidence="1">Uncharacterized protein</fullName>
    </submittedName>
</protein>
<dbReference type="EMBL" id="NRRY01000025">
    <property type="protein sequence ID" value="MBK1619748.1"/>
    <property type="molecule type" value="Genomic_DNA"/>
</dbReference>
<reference evidence="1 2" key="1">
    <citation type="journal article" date="2020" name="Microorganisms">
        <title>Osmotic Adaptation and Compatible Solute Biosynthesis of Phototrophic Bacteria as Revealed from Genome Analyses.</title>
        <authorList>
            <person name="Imhoff J.F."/>
            <person name="Rahn T."/>
            <person name="Kunzel S."/>
            <person name="Keller A."/>
            <person name="Neulinger S.C."/>
        </authorList>
    </citation>
    <scope>NUCLEOTIDE SEQUENCE [LARGE SCALE GENOMIC DNA]</scope>
    <source>
        <strain evidence="1 2">DSM 25653</strain>
    </source>
</reference>
<keyword evidence="2" id="KW-1185">Reference proteome</keyword>
<accession>A0A9X0WA01</accession>
<comment type="caution">
    <text evidence="1">The sequence shown here is derived from an EMBL/GenBank/DDBJ whole genome shotgun (WGS) entry which is preliminary data.</text>
</comment>
<gene>
    <name evidence="1" type="ORF">CKO42_15120</name>
</gene>
<evidence type="ECO:0000313" key="1">
    <source>
        <dbReference type="EMBL" id="MBK1619748.1"/>
    </source>
</evidence>
<name>A0A9X0WA01_9GAMM</name>
<evidence type="ECO:0000313" key="2">
    <source>
        <dbReference type="Proteomes" id="UP001138768"/>
    </source>
</evidence>
<organism evidence="1 2">
    <name type="scientific">Lamprobacter modestohalophilus</name>
    <dbReference type="NCBI Taxonomy" id="1064514"/>
    <lineage>
        <taxon>Bacteria</taxon>
        <taxon>Pseudomonadati</taxon>
        <taxon>Pseudomonadota</taxon>
        <taxon>Gammaproteobacteria</taxon>
        <taxon>Chromatiales</taxon>
        <taxon>Chromatiaceae</taxon>
        <taxon>Lamprobacter</taxon>
    </lineage>
</organism>
<dbReference type="AlphaFoldDB" id="A0A9X0WA01"/>
<dbReference type="Proteomes" id="UP001138768">
    <property type="component" value="Unassembled WGS sequence"/>
</dbReference>
<sequence length="177" mass="20042">MCEPSYRKEDQVFRSEFRETELDGILFNSIITYPNPIVTNKDRVVVEIELVEITDPRIVLPINITSAMILEGTGLFGQNLNRYSLDAPEQRVQIAIPITQSGNQPEENHQLSVRLSLEYIYLHEKQVISDGLLAYDLYGRPVMQIVRDNVLKPNLAIGLEQSMTVIDLTAAARQSTP</sequence>